<dbReference type="InterPro" id="IPR047187">
    <property type="entry name" value="SF1_C_Upf1"/>
</dbReference>
<dbReference type="EMBL" id="JAGKSB010000008">
    <property type="protein sequence ID" value="MBP3943539.1"/>
    <property type="molecule type" value="Genomic_DNA"/>
</dbReference>
<evidence type="ECO:0000313" key="10">
    <source>
        <dbReference type="EMBL" id="MBP3943539.1"/>
    </source>
</evidence>
<keyword evidence="6" id="KW-0175">Coiled coil</keyword>
<dbReference type="Proteomes" id="UP000679691">
    <property type="component" value="Unassembled WGS sequence"/>
</dbReference>
<feature type="coiled-coil region" evidence="6">
    <location>
        <begin position="554"/>
        <end position="581"/>
    </location>
</feature>
<feature type="domain" description="DNA2/NAM7 helicase helicase" evidence="8">
    <location>
        <begin position="455"/>
        <end position="874"/>
    </location>
</feature>
<dbReference type="InterPro" id="IPR011528">
    <property type="entry name" value="NERD"/>
</dbReference>
<comment type="similarity">
    <text evidence="1">Belongs to the DNA2/NAM7 helicase family.</text>
</comment>
<evidence type="ECO:0000256" key="1">
    <source>
        <dbReference type="ARBA" id="ARBA00007913"/>
    </source>
</evidence>
<dbReference type="Pfam" id="PF13087">
    <property type="entry name" value="AAA_12"/>
    <property type="match status" value="1"/>
</dbReference>
<keyword evidence="4" id="KW-0347">Helicase</keyword>
<feature type="domain" description="NERD" evidence="7">
    <location>
        <begin position="27"/>
        <end position="122"/>
    </location>
</feature>
<dbReference type="InterPro" id="IPR027417">
    <property type="entry name" value="P-loop_NTPase"/>
</dbReference>
<dbReference type="GO" id="GO:0005524">
    <property type="term" value="F:ATP binding"/>
    <property type="evidence" value="ECO:0007669"/>
    <property type="project" value="UniProtKB-KW"/>
</dbReference>
<dbReference type="InterPro" id="IPR041679">
    <property type="entry name" value="DNA2/NAM7-like_C"/>
</dbReference>
<protein>
    <submittedName>
        <fullName evidence="10">AAA family ATPase</fullName>
    </submittedName>
</protein>
<evidence type="ECO:0000256" key="6">
    <source>
        <dbReference type="SAM" id="Coils"/>
    </source>
</evidence>
<name>A0A8T4H9H8_9SPHI</name>
<evidence type="ECO:0000256" key="4">
    <source>
        <dbReference type="ARBA" id="ARBA00022806"/>
    </source>
</evidence>
<dbReference type="GO" id="GO:0016787">
    <property type="term" value="F:hydrolase activity"/>
    <property type="evidence" value="ECO:0007669"/>
    <property type="project" value="UniProtKB-KW"/>
</dbReference>
<dbReference type="Pfam" id="PF08378">
    <property type="entry name" value="NERD"/>
    <property type="match status" value="1"/>
</dbReference>
<dbReference type="PANTHER" id="PTHR43788:SF8">
    <property type="entry name" value="DNA-BINDING PROTEIN SMUBP-2"/>
    <property type="match status" value="1"/>
</dbReference>
<comment type="caution">
    <text evidence="10">The sequence shown here is derived from an EMBL/GenBank/DDBJ whole genome shotgun (WGS) entry which is preliminary data.</text>
</comment>
<accession>A0A8T4H9H8</accession>
<evidence type="ECO:0000256" key="2">
    <source>
        <dbReference type="ARBA" id="ARBA00022741"/>
    </source>
</evidence>
<dbReference type="InterPro" id="IPR041677">
    <property type="entry name" value="DNA2/NAM7_AAA_11"/>
</dbReference>
<evidence type="ECO:0000256" key="5">
    <source>
        <dbReference type="ARBA" id="ARBA00022840"/>
    </source>
</evidence>
<dbReference type="Pfam" id="PF13086">
    <property type="entry name" value="AAA_11"/>
    <property type="match status" value="1"/>
</dbReference>
<dbReference type="AlphaFoldDB" id="A0A8T4H9H8"/>
<dbReference type="CDD" id="cd18808">
    <property type="entry name" value="SF1_C_Upf1"/>
    <property type="match status" value="1"/>
</dbReference>
<evidence type="ECO:0000259" key="7">
    <source>
        <dbReference type="Pfam" id="PF08378"/>
    </source>
</evidence>
<feature type="domain" description="DNA2/NAM7 helicase-like C-terminal" evidence="9">
    <location>
        <begin position="912"/>
        <end position="1089"/>
    </location>
</feature>
<dbReference type="PANTHER" id="PTHR43788">
    <property type="entry name" value="DNA2/NAM7 HELICASE FAMILY MEMBER"/>
    <property type="match status" value="1"/>
</dbReference>
<dbReference type="RefSeq" id="WP_353547036.1">
    <property type="nucleotide sequence ID" value="NZ_JAGKSB010000008.1"/>
</dbReference>
<dbReference type="GO" id="GO:0043139">
    <property type="term" value="F:5'-3' DNA helicase activity"/>
    <property type="evidence" value="ECO:0007669"/>
    <property type="project" value="TreeGrafter"/>
</dbReference>
<evidence type="ECO:0000313" key="11">
    <source>
        <dbReference type="Proteomes" id="UP000679691"/>
    </source>
</evidence>
<reference evidence="10" key="1">
    <citation type="submission" date="2021-03" db="EMBL/GenBank/DDBJ databases">
        <authorList>
            <person name="Lu T."/>
            <person name="Wang Q."/>
            <person name="Han X."/>
        </authorList>
    </citation>
    <scope>NUCLEOTIDE SEQUENCE</scope>
    <source>
        <strain evidence="10">WQ 2009</strain>
    </source>
</reference>
<organism evidence="10 11">
    <name type="scientific">Rhinopithecimicrobium faecis</name>
    <dbReference type="NCBI Taxonomy" id="2820698"/>
    <lineage>
        <taxon>Bacteria</taxon>
        <taxon>Pseudomonadati</taxon>
        <taxon>Bacteroidota</taxon>
        <taxon>Sphingobacteriia</taxon>
        <taxon>Sphingobacteriales</taxon>
        <taxon>Sphingobacteriaceae</taxon>
        <taxon>Rhinopithecimicrobium</taxon>
    </lineage>
</organism>
<gene>
    <name evidence="10" type="ORF">J5U18_08190</name>
</gene>
<keyword evidence="3" id="KW-0378">Hydrolase</keyword>
<keyword evidence="11" id="KW-1185">Reference proteome</keyword>
<keyword evidence="2" id="KW-0547">Nucleotide-binding</keyword>
<dbReference type="InterPro" id="IPR050534">
    <property type="entry name" value="Coronavir_polyprotein_1ab"/>
</dbReference>
<sequence length="1116" mass="126492">MAYQSYLVERFETTHENVFFRELNEFFLEEYGDKNGNHVFIGNLSVGGHKLDAIFIKSGAIIVLDFKDYAGDLTFSENGSWLIKNKGKTIFVSGGAVSRNPFQQVNAYRFSLFQYLADNESRILAQNQTTIKWDHTNCMVLFHHDINFDRNQIPAKSQRFFHISTKNLIRSHINDNHSQRMLLTDQNIASILSVLSIGQHQQYDASQELQEENKNRMRYSPINKIRIDQILPHKEDNYALNVLNYYSTMLGIERFNDVEITNIVHIGIDWNQVNDGAFTLDLSLYSGFHADFQKNRMANFPKHLFVSINVDLNGTIIPLLFNTIMNTEIKNLLEIPIHFNLFDVFSSVLSELEVSENIINEITQVVGEVATFKDKIAAVSKVLGITLVIQPYISLGLSNEAMYSAQLQSEIKTIIKQTQLGGALPPVLNTVLNVDAKLPPLLSNREFKLLTISSLNDSQREAVSLSFKQPLTIITGPPGTGKSQVVMNIMANALYQNERVLFASKNNKAVDNVYQRLNQVLDTDYFIRLGNAEENRKTVDLLDKFSNIPVQADKEVLEAELETAEQNYQQLLEKIAKVAGKLNQLPEVAQKVEKSKIELTAAKELYQSWVTGVHIGYYKLFIQDKERISISNSALNLYINKLNAAHGFIGNLLFNIFQKTKLLAAVTELNKSQSKAIAQYIDQQSPYFSEDKTIKESLLANLKYIKSLLEHQEQLVAAENSHLKTIAQLTDAYAIQDELLKELKEEEPALRASLLLLSDEGVSLSKELIGKKIAYNKASASISAISSYRGYLTTGIPWKNEEQKVCSQTINNFLNHYKAVSVSNLAVKKSFLMEKELFDLLIIDEASQSDITSVLPMLYRAKRVVILGDPLQLTHITSVSKDENSYVAEKLGISIYDHNYVMDSLFLHADKIAGKHEMRPVFLDEHYRCHPEIIQFSNQYFYKEMAGQEMTIRSTASQFTIGDRGFNWEDVQGKVDEHSNTNKAEIEKCLSLGLALRNKYPDASIGITTPFNHQKHQLIKAFAPYPELKIVVDTVHRFQGDEKDIMIFSLVCSEGARSSMTNFINHYAKNLINVGVTRAKSALYIVGNKSYCSQLMDKNQKTLLAKLADYSKLLNK</sequence>
<evidence type="ECO:0000259" key="8">
    <source>
        <dbReference type="Pfam" id="PF13086"/>
    </source>
</evidence>
<evidence type="ECO:0000259" key="9">
    <source>
        <dbReference type="Pfam" id="PF13087"/>
    </source>
</evidence>
<dbReference type="Gene3D" id="3.40.50.300">
    <property type="entry name" value="P-loop containing nucleotide triphosphate hydrolases"/>
    <property type="match status" value="3"/>
</dbReference>
<proteinExistence type="inferred from homology"/>
<evidence type="ECO:0000256" key="3">
    <source>
        <dbReference type="ARBA" id="ARBA00022801"/>
    </source>
</evidence>
<dbReference type="SUPFAM" id="SSF52540">
    <property type="entry name" value="P-loop containing nucleoside triphosphate hydrolases"/>
    <property type="match status" value="2"/>
</dbReference>
<keyword evidence="5" id="KW-0067">ATP-binding</keyword>